<dbReference type="InterPro" id="IPR015797">
    <property type="entry name" value="NUDIX_hydrolase-like_dom_sf"/>
</dbReference>
<dbReference type="InterPro" id="IPR020084">
    <property type="entry name" value="NUDIX_hydrolase_CS"/>
</dbReference>
<dbReference type="Gene3D" id="3.90.79.10">
    <property type="entry name" value="Nucleoside Triphosphate Pyrophosphohydrolase"/>
    <property type="match status" value="1"/>
</dbReference>
<feature type="region of interest" description="Disordered" evidence="2">
    <location>
        <begin position="368"/>
        <end position="387"/>
    </location>
</feature>
<evidence type="ECO:0000256" key="2">
    <source>
        <dbReference type="SAM" id="MobiDB-lite"/>
    </source>
</evidence>
<evidence type="ECO:0000256" key="1">
    <source>
        <dbReference type="ARBA" id="ARBA00022801"/>
    </source>
</evidence>
<dbReference type="GO" id="GO:0016787">
    <property type="term" value="F:hydrolase activity"/>
    <property type="evidence" value="ECO:0007669"/>
    <property type="project" value="UniProtKB-KW"/>
</dbReference>
<dbReference type="OrthoDB" id="10005910at2759"/>
<evidence type="ECO:0000313" key="4">
    <source>
        <dbReference type="EMBL" id="CAF0943796.1"/>
    </source>
</evidence>
<dbReference type="Proteomes" id="UP000663879">
    <property type="component" value="Unassembled WGS sequence"/>
</dbReference>
<dbReference type="Pfam" id="PF00293">
    <property type="entry name" value="NUDIX"/>
    <property type="match status" value="1"/>
</dbReference>
<reference evidence="4" key="1">
    <citation type="submission" date="2021-02" db="EMBL/GenBank/DDBJ databases">
        <authorList>
            <person name="Nowell W R."/>
        </authorList>
    </citation>
    <scope>NUCLEOTIDE SEQUENCE</scope>
    <source>
        <strain evidence="4">Ploen Becks lab</strain>
    </source>
</reference>
<name>A0A814CR23_9BILA</name>
<sequence>METARSSISFEEDQKKKKENSRLKRNLKKKEYFKRKKQNKSCVNEKKVSRDIRTFYRRTFYELATKIDNLEKMNYKKLLAFLNENGISFDRTHAELRDLSRKEGLINYTMVYFPNEKIIKINRGDDFNEISQLVNLKKNNIKIESPSIYSNRTSAANSMIGDSGNIEQIEGLIPSPYVYSGNEQEWTSSQNLNLIEDNLEDIHPKVVKNTRQFNFLVGVSDLTQVQISEEHQAITWYSMFNMNKSNIAANDFLGGLYELPSGKVENGEDSIEALKREIKEETNLNVVSVIRYLGHFDYKSKSGALTRQFNYEVSTDSIENLKLIEEHEKADWISNSINAFKKLNVSINVREIIEKYFEDDEELIEEKKPSKRKVVETDNSNNKTKRL</sequence>
<feature type="compositionally biased region" description="Polar residues" evidence="2">
    <location>
        <begin position="377"/>
        <end position="387"/>
    </location>
</feature>
<evidence type="ECO:0000259" key="3">
    <source>
        <dbReference type="PROSITE" id="PS51462"/>
    </source>
</evidence>
<comment type="caution">
    <text evidence="4">The sequence shown here is derived from an EMBL/GenBank/DDBJ whole genome shotgun (WGS) entry which is preliminary data.</text>
</comment>
<evidence type="ECO:0000313" key="5">
    <source>
        <dbReference type="Proteomes" id="UP000663879"/>
    </source>
</evidence>
<dbReference type="AlphaFoldDB" id="A0A814CR23"/>
<dbReference type="PROSITE" id="PS51462">
    <property type="entry name" value="NUDIX"/>
    <property type="match status" value="1"/>
</dbReference>
<organism evidence="4 5">
    <name type="scientific">Brachionus calyciflorus</name>
    <dbReference type="NCBI Taxonomy" id="104777"/>
    <lineage>
        <taxon>Eukaryota</taxon>
        <taxon>Metazoa</taxon>
        <taxon>Spiralia</taxon>
        <taxon>Gnathifera</taxon>
        <taxon>Rotifera</taxon>
        <taxon>Eurotatoria</taxon>
        <taxon>Monogononta</taxon>
        <taxon>Pseudotrocha</taxon>
        <taxon>Ploima</taxon>
        <taxon>Brachionidae</taxon>
        <taxon>Brachionus</taxon>
    </lineage>
</organism>
<feature type="region of interest" description="Disordered" evidence="2">
    <location>
        <begin position="1"/>
        <end position="29"/>
    </location>
</feature>
<gene>
    <name evidence="4" type="ORF">OXX778_LOCUS13569</name>
</gene>
<feature type="domain" description="Nudix hydrolase" evidence="3">
    <location>
        <begin position="185"/>
        <end position="357"/>
    </location>
</feature>
<proteinExistence type="predicted"/>
<protein>
    <recommendedName>
        <fullName evidence="3">Nudix hydrolase domain-containing protein</fullName>
    </recommendedName>
</protein>
<accession>A0A814CR23</accession>
<dbReference type="EMBL" id="CAJNOC010002629">
    <property type="protein sequence ID" value="CAF0943796.1"/>
    <property type="molecule type" value="Genomic_DNA"/>
</dbReference>
<dbReference type="PROSITE" id="PS00893">
    <property type="entry name" value="NUDIX_BOX"/>
    <property type="match status" value="1"/>
</dbReference>
<dbReference type="CDD" id="cd02883">
    <property type="entry name" value="NUDIX_Hydrolase"/>
    <property type="match status" value="1"/>
</dbReference>
<dbReference type="SUPFAM" id="SSF55811">
    <property type="entry name" value="Nudix"/>
    <property type="match status" value="1"/>
</dbReference>
<keyword evidence="1" id="KW-0378">Hydrolase</keyword>
<dbReference type="InterPro" id="IPR000086">
    <property type="entry name" value="NUDIX_hydrolase_dom"/>
</dbReference>
<feature type="compositionally biased region" description="Basic and acidic residues" evidence="2">
    <location>
        <begin position="12"/>
        <end position="22"/>
    </location>
</feature>
<keyword evidence="5" id="KW-1185">Reference proteome</keyword>